<dbReference type="EMBL" id="KJ019038">
    <property type="protein sequence ID" value="AIX16904.1"/>
    <property type="molecule type" value="Genomic_DNA"/>
</dbReference>
<dbReference type="Proteomes" id="UP000185388">
    <property type="component" value="Segment"/>
</dbReference>
<dbReference type="Proteomes" id="UP000185409">
    <property type="component" value="Segment"/>
</dbReference>
<evidence type="ECO:0000313" key="7">
    <source>
        <dbReference type="EMBL" id="AIX28233.1"/>
    </source>
</evidence>
<dbReference type="EMBL" id="KJ019068">
    <property type="protein sequence ID" value="AIX23781.1"/>
    <property type="molecule type" value="Genomic_DNA"/>
</dbReference>
<dbReference type="Proteomes" id="UP000185401">
    <property type="component" value="Segment"/>
</dbReference>
<sequence length="43" mass="4767">MTLAHVLLFGSLPFICATIHFGYRKGENNYYETDAYSGNGSAH</sequence>
<proteinExistence type="predicted"/>
<dbReference type="Proteomes" id="UP000185394">
    <property type="component" value="Segment"/>
</dbReference>
<dbReference type="Proteomes" id="UP000185407">
    <property type="component" value="Segment"/>
</dbReference>
<feature type="transmembrane region" description="Helical" evidence="1">
    <location>
        <begin position="6"/>
        <end position="23"/>
    </location>
</feature>
<gene>
    <name evidence="9" type="ORF">Syn7803C104_99</name>
    <name evidence="10" type="ORF">Syn7803C31_99</name>
    <name evidence="11" type="ORF">Syn7803C33_96</name>
    <name evidence="2" type="ORF">Syn7803C42_97</name>
    <name evidence="3" type="ORF">Syn7803C59_97</name>
    <name evidence="4" type="ORF">Syn7803US102_96</name>
    <name evidence="5" type="ORF">Syn7803US112_97</name>
    <name evidence="6" type="ORF">Syn7803US19_96</name>
    <name evidence="7" type="ORF">Syn7803US1_97</name>
    <name evidence="8" type="ORF">Syn7803US62_96</name>
</gene>
<evidence type="ECO:0000313" key="4">
    <source>
        <dbReference type="EMBL" id="AIX23781.1"/>
    </source>
</evidence>
<dbReference type="EMBL" id="KJ019158">
    <property type="protein sequence ID" value="AIX45439.1"/>
    <property type="molecule type" value="Genomic_DNA"/>
</dbReference>
<evidence type="ECO:0000313" key="8">
    <source>
        <dbReference type="EMBL" id="AIX35437.1"/>
    </source>
</evidence>
<keyword evidence="1" id="KW-0812">Transmembrane</keyword>
<dbReference type="Proteomes" id="UP000185408">
    <property type="component" value="Segment"/>
</dbReference>
<evidence type="ECO:0000313" key="3">
    <source>
        <dbReference type="EMBL" id="AIX16904.1"/>
    </source>
</evidence>
<evidence type="ECO:0000313" key="5">
    <source>
        <dbReference type="EMBL" id="AIX25529.1"/>
    </source>
</evidence>
<dbReference type="Proteomes" id="UP000185396">
    <property type="component" value="Segment"/>
</dbReference>
<name>A0A0E3FJ79_9CAUD</name>
<dbReference type="EMBL" id="KJ019116">
    <property type="protein sequence ID" value="AIX35437.1"/>
    <property type="molecule type" value="Genomic_DNA"/>
</dbReference>
<evidence type="ECO:0000313" key="11">
    <source>
        <dbReference type="EMBL" id="AIX45439.1"/>
    </source>
</evidence>
<dbReference type="EMBL" id="KJ019137">
    <property type="protein sequence ID" value="AIX40043.1"/>
    <property type="molecule type" value="Genomic_DNA"/>
</dbReference>
<evidence type="ECO:0000313" key="6">
    <source>
        <dbReference type="EMBL" id="AIX28025.1"/>
    </source>
</evidence>
<keyword evidence="1" id="KW-0472">Membrane</keyword>
<reference evidence="12 13" key="1">
    <citation type="submission" date="2013-12" db="EMBL/GenBank/DDBJ databases">
        <title>Ecological redundancy of diverse viral populations within a natural community.</title>
        <authorList>
            <person name="Gregory A.C."/>
            <person name="LaButti K."/>
            <person name="Copeland A."/>
            <person name="Woyke T."/>
            <person name="Sullivan M.B."/>
        </authorList>
    </citation>
    <scope>NUCLEOTIDE SEQUENCE [LARGE SCALE GENOMIC DNA]</scope>
    <source>
        <strain evidence="9">Syn7803C104</strain>
        <strain evidence="10">Syn7803C31</strain>
        <strain evidence="11">Syn7803C33</strain>
        <strain evidence="2">Syn7803C42</strain>
        <strain evidence="3">Syn7803C59</strain>
        <strain evidence="7">Syn7803US1</strain>
        <strain evidence="4">Syn7803US102</strain>
        <strain evidence="5">Syn7803US112</strain>
        <strain evidence="6">Syn7803US19</strain>
        <strain evidence="8">Syn7803US62</strain>
    </source>
</reference>
<evidence type="ECO:0000313" key="13">
    <source>
        <dbReference type="Proteomes" id="UP000185391"/>
    </source>
</evidence>
<protein>
    <submittedName>
        <fullName evidence="6">Uncharacterized protein</fullName>
    </submittedName>
</protein>
<evidence type="ECO:0000313" key="12">
    <source>
        <dbReference type="Proteomes" id="UP000185388"/>
    </source>
</evidence>
<evidence type="ECO:0000313" key="2">
    <source>
        <dbReference type="EMBL" id="AIX14282.1"/>
    </source>
</evidence>
<accession>A0A0E3FJ79</accession>
<evidence type="ECO:0000313" key="9">
    <source>
        <dbReference type="EMBL" id="AIX40043.1"/>
    </source>
</evidence>
<dbReference type="EMBL" id="KJ019157">
    <property type="protein sequence ID" value="AIX45231.1"/>
    <property type="molecule type" value="Genomic_DNA"/>
</dbReference>
<dbReference type="Proteomes" id="UP000185391">
    <property type="component" value="Segment"/>
</dbReference>
<dbReference type="Proteomes" id="UP000185398">
    <property type="component" value="Segment"/>
</dbReference>
<evidence type="ECO:0000313" key="10">
    <source>
        <dbReference type="EMBL" id="AIX45231.1"/>
    </source>
</evidence>
<evidence type="ECO:0000313" key="14">
    <source>
        <dbReference type="Proteomes" id="UP000185408"/>
    </source>
</evidence>
<dbReference type="EMBL" id="KJ019088">
    <property type="protein sequence ID" value="AIX28233.1"/>
    <property type="molecule type" value="Genomic_DNA"/>
</dbReference>
<evidence type="ECO:0000256" key="1">
    <source>
        <dbReference type="SAM" id="Phobius"/>
    </source>
</evidence>
<keyword evidence="1" id="KW-1133">Transmembrane helix</keyword>
<dbReference type="Proteomes" id="UP000185393">
    <property type="component" value="Segment"/>
</dbReference>
<organism evidence="6 14">
    <name type="scientific">Synechococcus phage ACG-2014a</name>
    <dbReference type="NCBI Taxonomy" id="1493507"/>
    <lineage>
        <taxon>Viruses</taxon>
        <taxon>Duplodnaviria</taxon>
        <taxon>Heunggongvirae</taxon>
        <taxon>Uroviricota</taxon>
        <taxon>Caudoviricetes</taxon>
        <taxon>Pantevenvirales</taxon>
        <taxon>Kyanoviridae</taxon>
        <taxon>Acionnavirus</taxon>
        <taxon>Acionnavirus monteraybay</taxon>
    </lineage>
</organism>
<dbReference type="EMBL" id="KJ019087">
    <property type="protein sequence ID" value="AIX28025.1"/>
    <property type="molecule type" value="Genomic_DNA"/>
</dbReference>
<dbReference type="EMBL" id="KJ019076">
    <property type="protein sequence ID" value="AIX25529.1"/>
    <property type="molecule type" value="Genomic_DNA"/>
</dbReference>
<dbReference type="EMBL" id="KJ019026">
    <property type="protein sequence ID" value="AIX14282.1"/>
    <property type="molecule type" value="Genomic_DNA"/>
</dbReference>